<evidence type="ECO:0000259" key="4">
    <source>
        <dbReference type="SMART" id="SM00382"/>
    </source>
</evidence>
<evidence type="ECO:0000256" key="2">
    <source>
        <dbReference type="ARBA" id="ARBA00022741"/>
    </source>
</evidence>
<dbReference type="GO" id="GO:0016887">
    <property type="term" value="F:ATP hydrolysis activity"/>
    <property type="evidence" value="ECO:0007669"/>
    <property type="project" value="InterPro"/>
</dbReference>
<gene>
    <name evidence="5" type="ORF">LNTAR_15292</name>
</gene>
<comment type="similarity">
    <text evidence="1">Belongs to the CbbQ/NirQ/NorQ/GpvN family.</text>
</comment>
<dbReference type="RefSeq" id="WP_007280455.1">
    <property type="nucleotide sequence ID" value="NZ_ABCK01000024.1"/>
</dbReference>
<evidence type="ECO:0000313" key="5">
    <source>
        <dbReference type="EMBL" id="EDM25793.1"/>
    </source>
</evidence>
<keyword evidence="6" id="KW-1185">Reference proteome</keyword>
<dbReference type="GO" id="GO:0005524">
    <property type="term" value="F:ATP binding"/>
    <property type="evidence" value="ECO:0007669"/>
    <property type="project" value="UniProtKB-KW"/>
</dbReference>
<dbReference type="SUPFAM" id="SSF52540">
    <property type="entry name" value="P-loop containing nucleoside triphosphate hydrolases"/>
    <property type="match status" value="1"/>
</dbReference>
<dbReference type="OrthoDB" id="9808317at2"/>
<dbReference type="InterPro" id="IPR050764">
    <property type="entry name" value="CbbQ/NirQ/NorQ/GpvN"/>
</dbReference>
<reference evidence="5 6" key="1">
    <citation type="journal article" date="2010" name="J. Bacteriol.">
        <title>Genome sequence of Lentisphaera araneosa HTCC2155T, the type species of the order Lentisphaerales in the phylum Lentisphaerae.</title>
        <authorList>
            <person name="Thrash J.C."/>
            <person name="Cho J.C."/>
            <person name="Vergin K.L."/>
            <person name="Morris R.M."/>
            <person name="Giovannoni S.J."/>
        </authorList>
    </citation>
    <scope>NUCLEOTIDE SEQUENCE [LARGE SCALE GENOMIC DNA]</scope>
    <source>
        <strain evidence="5 6">HTCC2155</strain>
    </source>
</reference>
<dbReference type="Proteomes" id="UP000004947">
    <property type="component" value="Unassembled WGS sequence"/>
</dbReference>
<dbReference type="EMBL" id="ABCK01000024">
    <property type="protein sequence ID" value="EDM25793.1"/>
    <property type="molecule type" value="Genomic_DNA"/>
</dbReference>
<dbReference type="Gene3D" id="3.40.50.300">
    <property type="entry name" value="P-loop containing nucleotide triphosphate hydrolases"/>
    <property type="match status" value="1"/>
</dbReference>
<dbReference type="Pfam" id="PF07728">
    <property type="entry name" value="AAA_5"/>
    <property type="match status" value="1"/>
</dbReference>
<dbReference type="PANTHER" id="PTHR42759">
    <property type="entry name" value="MOXR FAMILY PROTEIN"/>
    <property type="match status" value="1"/>
</dbReference>
<dbReference type="eggNOG" id="COG0714">
    <property type="taxonomic scope" value="Bacteria"/>
</dbReference>
<feature type="domain" description="AAA+ ATPase" evidence="4">
    <location>
        <begin position="62"/>
        <end position="212"/>
    </location>
</feature>
<evidence type="ECO:0000256" key="3">
    <source>
        <dbReference type="ARBA" id="ARBA00022840"/>
    </source>
</evidence>
<dbReference type="InterPro" id="IPR013615">
    <property type="entry name" value="CbbQ_C"/>
</dbReference>
<comment type="caution">
    <text evidence="5">The sequence shown here is derived from an EMBL/GenBank/DDBJ whole genome shotgun (WGS) entry which is preliminary data.</text>
</comment>
<dbReference type="STRING" id="313628.LNTAR_15292"/>
<proteinExistence type="inferred from homology"/>
<dbReference type="PANTHER" id="PTHR42759:SF1">
    <property type="entry name" value="MAGNESIUM-CHELATASE SUBUNIT CHLD"/>
    <property type="match status" value="1"/>
</dbReference>
<organism evidence="5 6">
    <name type="scientific">Lentisphaera araneosa HTCC2155</name>
    <dbReference type="NCBI Taxonomy" id="313628"/>
    <lineage>
        <taxon>Bacteria</taxon>
        <taxon>Pseudomonadati</taxon>
        <taxon>Lentisphaerota</taxon>
        <taxon>Lentisphaeria</taxon>
        <taxon>Lentisphaerales</taxon>
        <taxon>Lentisphaeraceae</taxon>
        <taxon>Lentisphaera</taxon>
    </lineage>
</organism>
<dbReference type="InterPro" id="IPR011704">
    <property type="entry name" value="ATPase_dyneun-rel_AAA"/>
</dbReference>
<evidence type="ECO:0000256" key="1">
    <source>
        <dbReference type="ARBA" id="ARBA00009417"/>
    </source>
</evidence>
<protein>
    <submittedName>
        <fullName evidence="5">ATPase</fullName>
    </submittedName>
</protein>
<dbReference type="CDD" id="cd00009">
    <property type="entry name" value="AAA"/>
    <property type="match status" value="1"/>
</dbReference>
<keyword evidence="3" id="KW-0067">ATP-binding</keyword>
<dbReference type="Pfam" id="PF08406">
    <property type="entry name" value="CbbQ_C"/>
    <property type="match status" value="1"/>
</dbReference>
<dbReference type="InterPro" id="IPR003593">
    <property type="entry name" value="AAA+_ATPase"/>
</dbReference>
<dbReference type="AlphaFoldDB" id="A6DRI3"/>
<keyword evidence="2" id="KW-0547">Nucleotide-binding</keyword>
<dbReference type="SMART" id="SM00382">
    <property type="entry name" value="AAA"/>
    <property type="match status" value="1"/>
</dbReference>
<evidence type="ECO:0000313" key="6">
    <source>
        <dbReference type="Proteomes" id="UP000004947"/>
    </source>
</evidence>
<name>A6DRI3_9BACT</name>
<accession>A6DRI3</accession>
<sequence length="326" mass="36562">MEIKELKQLSSAQVDAGALFSGKKSSKLITAYHKPNSYTPDLDPHYIFHESSRDIIVWFMHKSDPLYLFGPTGSGKTSLVKQVAAKLNYPVFEITGHSRLEYPDMIGHLSVEKGNMQYRYGPLALAMKYGGVFLLNEIDLLDPSTAAGLNTMLDGAPLCIPENDGELIKPHPNFRFIATANTNGASDEHGLYQGALRQNLAFMDRFWLSEVPYPEKKTEELLLEKAYPDLPQAIRTKMVELASEVRQLFIGAQQGMDRIEVTFSTRTLLRWADLTLRFQPLAAQGIQPINYALDRSLGFRASTASRAVLHELSQRIFPVSKPSKEK</sequence>
<dbReference type="InterPro" id="IPR027417">
    <property type="entry name" value="P-loop_NTPase"/>
</dbReference>